<dbReference type="Gene3D" id="1.10.287.1120">
    <property type="entry name" value="Bipartite methylase S protein"/>
    <property type="match status" value="1"/>
</dbReference>
<dbReference type="CDD" id="cd17278">
    <property type="entry name" value="RMtype1_S_LdeBORF1052P-TRD2-CR2"/>
    <property type="match status" value="1"/>
</dbReference>
<name>A0A1W1BHX3_9ZZZZ</name>
<organism evidence="5">
    <name type="scientific">hydrothermal vent metagenome</name>
    <dbReference type="NCBI Taxonomy" id="652676"/>
    <lineage>
        <taxon>unclassified sequences</taxon>
        <taxon>metagenomes</taxon>
        <taxon>ecological metagenomes</taxon>
    </lineage>
</organism>
<dbReference type="InterPro" id="IPR000055">
    <property type="entry name" value="Restrct_endonuc_typeI_TRD"/>
</dbReference>
<dbReference type="AlphaFoldDB" id="A0A1W1BHX3"/>
<evidence type="ECO:0000256" key="3">
    <source>
        <dbReference type="ARBA" id="ARBA00023125"/>
    </source>
</evidence>
<gene>
    <name evidence="5" type="ORF">MNB_SM-6-373</name>
</gene>
<dbReference type="InterPro" id="IPR051212">
    <property type="entry name" value="Type-I_RE_S_subunit"/>
</dbReference>
<feature type="domain" description="Type I restriction modification DNA specificity" evidence="4">
    <location>
        <begin position="218"/>
        <end position="359"/>
    </location>
</feature>
<dbReference type="EC" id="3.1.21.3" evidence="5"/>
<sequence>MSELYVLPEGWEWSKLSKVCNLLNGYAFKAKEYVEQSNTVIIRMGNIRPNGKFDAEHKIKFLPNKYAKELPNYVLNEGDLIIAMTDLATEMRILGNPTLVSNLNGRTFMLNQRVGKLYDFNFNKIIIEYLRYIITAPQVKDYYKSLGGGGLQINIGKQQILSAKFPLPPLQEQKRIVAKLDALFEKIDRAIALHQKNMDEADVFMGSVLNDVFGELEKKYQFKSWNDILTIKNGKHYKDVIDDNGQYPIYGSGGIMNYANQYICNEDTVIIGRKGTINSPIFVKEKFWNIDTAFGIEANREFLIPLFLYYFTLKFNFLDLNKSTTLPSLAKTNLLKINMVVPPLKIQQKTVNYLDKISLHVKRVKEVQKEKMEHLKALKASILDQAFRGKLN</sequence>
<dbReference type="PANTHER" id="PTHR43140:SF1">
    <property type="entry name" value="TYPE I RESTRICTION ENZYME ECOKI SPECIFICITY SUBUNIT"/>
    <property type="match status" value="1"/>
</dbReference>
<dbReference type="PANTHER" id="PTHR43140">
    <property type="entry name" value="TYPE-1 RESTRICTION ENZYME ECOKI SPECIFICITY PROTEIN"/>
    <property type="match status" value="1"/>
</dbReference>
<dbReference type="Pfam" id="PF01420">
    <property type="entry name" value="Methylase_S"/>
    <property type="match status" value="2"/>
</dbReference>
<proteinExistence type="inferred from homology"/>
<dbReference type="GO" id="GO:0009307">
    <property type="term" value="P:DNA restriction-modification system"/>
    <property type="evidence" value="ECO:0007669"/>
    <property type="project" value="UniProtKB-KW"/>
</dbReference>
<reference evidence="5" key="1">
    <citation type="submission" date="2016-10" db="EMBL/GenBank/DDBJ databases">
        <authorList>
            <person name="de Groot N.N."/>
        </authorList>
    </citation>
    <scope>NUCLEOTIDE SEQUENCE</scope>
</reference>
<dbReference type="GO" id="GO:0003677">
    <property type="term" value="F:DNA binding"/>
    <property type="evidence" value="ECO:0007669"/>
    <property type="project" value="UniProtKB-KW"/>
</dbReference>
<comment type="similarity">
    <text evidence="1">Belongs to the type-I restriction system S methylase family.</text>
</comment>
<accession>A0A1W1BHX3</accession>
<keyword evidence="3" id="KW-0238">DNA-binding</keyword>
<keyword evidence="5" id="KW-0378">Hydrolase</keyword>
<dbReference type="InterPro" id="IPR044946">
    <property type="entry name" value="Restrct_endonuc_typeI_TRD_sf"/>
</dbReference>
<dbReference type="GO" id="GO:0009035">
    <property type="term" value="F:type I site-specific deoxyribonuclease activity"/>
    <property type="evidence" value="ECO:0007669"/>
    <property type="project" value="UniProtKB-EC"/>
</dbReference>
<evidence type="ECO:0000259" key="4">
    <source>
        <dbReference type="Pfam" id="PF01420"/>
    </source>
</evidence>
<evidence type="ECO:0000256" key="2">
    <source>
        <dbReference type="ARBA" id="ARBA00022747"/>
    </source>
</evidence>
<evidence type="ECO:0000256" key="1">
    <source>
        <dbReference type="ARBA" id="ARBA00010923"/>
    </source>
</evidence>
<dbReference type="SUPFAM" id="SSF116734">
    <property type="entry name" value="DNA methylase specificity domain"/>
    <property type="match status" value="2"/>
</dbReference>
<protein>
    <submittedName>
        <fullName evidence="5">Type I restriction-modification system, specificity subunit S</fullName>
        <ecNumber evidence="5">3.1.21.3</ecNumber>
    </submittedName>
</protein>
<dbReference type="CDD" id="cd17288">
    <property type="entry name" value="RMtype1_S_LlaAI06ORF1089P_TRD1-CR1_like"/>
    <property type="match status" value="1"/>
</dbReference>
<evidence type="ECO:0000313" key="5">
    <source>
        <dbReference type="EMBL" id="SFV53142.1"/>
    </source>
</evidence>
<keyword evidence="2" id="KW-0680">Restriction system</keyword>
<dbReference type="Gene3D" id="3.90.220.20">
    <property type="entry name" value="DNA methylase specificity domains"/>
    <property type="match status" value="2"/>
</dbReference>
<feature type="domain" description="Type I restriction modification DNA specificity" evidence="4">
    <location>
        <begin position="8"/>
        <end position="188"/>
    </location>
</feature>
<dbReference type="EMBL" id="FPHK01000005">
    <property type="protein sequence ID" value="SFV53142.1"/>
    <property type="molecule type" value="Genomic_DNA"/>
</dbReference>